<sequence>MERHNSTIGLDLFNGVKLNAVKAVDGETTVQHYNRPEPQLRDVTPHRPTKPSVAQGHESLPETFSLACLRQLMYYCPTTLEEVSDLGKMPL</sequence>
<feature type="region of interest" description="Disordered" evidence="1">
    <location>
        <begin position="38"/>
        <end position="58"/>
    </location>
</feature>
<accession>A0A6A4T778</accession>
<name>A0A6A4T778_SCOMX</name>
<evidence type="ECO:0000256" key="1">
    <source>
        <dbReference type="SAM" id="MobiDB-lite"/>
    </source>
</evidence>
<evidence type="ECO:0000313" key="2">
    <source>
        <dbReference type="EMBL" id="KAF0040178.1"/>
    </source>
</evidence>
<proteinExistence type="predicted"/>
<organism evidence="2 3">
    <name type="scientific">Scophthalmus maximus</name>
    <name type="common">Turbot</name>
    <name type="synonym">Psetta maxima</name>
    <dbReference type="NCBI Taxonomy" id="52904"/>
    <lineage>
        <taxon>Eukaryota</taxon>
        <taxon>Metazoa</taxon>
        <taxon>Chordata</taxon>
        <taxon>Craniata</taxon>
        <taxon>Vertebrata</taxon>
        <taxon>Euteleostomi</taxon>
        <taxon>Actinopterygii</taxon>
        <taxon>Neopterygii</taxon>
        <taxon>Teleostei</taxon>
        <taxon>Neoteleostei</taxon>
        <taxon>Acanthomorphata</taxon>
        <taxon>Carangaria</taxon>
        <taxon>Pleuronectiformes</taxon>
        <taxon>Pleuronectoidei</taxon>
        <taxon>Scophthalmidae</taxon>
        <taxon>Scophthalmus</taxon>
    </lineage>
</organism>
<reference evidence="2 3" key="1">
    <citation type="submission" date="2019-06" db="EMBL/GenBank/DDBJ databases">
        <title>Draft genomes of female and male turbot (Scophthalmus maximus).</title>
        <authorList>
            <person name="Xu H."/>
            <person name="Xu X.-W."/>
            <person name="Shao C."/>
            <person name="Chen S."/>
        </authorList>
    </citation>
    <scope>NUCLEOTIDE SEQUENCE [LARGE SCALE GENOMIC DNA]</scope>
    <source>
        <strain evidence="2">Ysfricsl-2016a</strain>
        <tissue evidence="2">Blood</tissue>
    </source>
</reference>
<dbReference type="AlphaFoldDB" id="A0A6A4T778"/>
<comment type="caution">
    <text evidence="2">The sequence shown here is derived from an EMBL/GenBank/DDBJ whole genome shotgun (WGS) entry which is preliminary data.</text>
</comment>
<gene>
    <name evidence="2" type="ORF">F2P81_008413</name>
</gene>
<dbReference type="Proteomes" id="UP000438429">
    <property type="component" value="Unassembled WGS sequence"/>
</dbReference>
<protein>
    <submittedName>
        <fullName evidence="2">Uncharacterized protein</fullName>
    </submittedName>
</protein>
<evidence type="ECO:0000313" key="3">
    <source>
        <dbReference type="Proteomes" id="UP000438429"/>
    </source>
</evidence>
<dbReference type="EMBL" id="VEVO01000007">
    <property type="protein sequence ID" value="KAF0040178.1"/>
    <property type="molecule type" value="Genomic_DNA"/>
</dbReference>